<name>A0A239K3R7_9ACTN</name>
<evidence type="ECO:0000313" key="6">
    <source>
        <dbReference type="Proteomes" id="UP000198362"/>
    </source>
</evidence>
<feature type="region of interest" description="Disordered" evidence="1">
    <location>
        <begin position="472"/>
        <end position="502"/>
    </location>
</feature>
<feature type="domain" description="Bacterial Ig-like" evidence="4">
    <location>
        <begin position="394"/>
        <end position="470"/>
    </location>
</feature>
<feature type="chain" id="PRO_5038795539" evidence="3">
    <location>
        <begin position="25"/>
        <end position="549"/>
    </location>
</feature>
<keyword evidence="3" id="KW-0732">Signal</keyword>
<dbReference type="InterPro" id="IPR032109">
    <property type="entry name" value="Big_3_5"/>
</dbReference>
<keyword evidence="2" id="KW-0472">Membrane</keyword>
<evidence type="ECO:0000259" key="4">
    <source>
        <dbReference type="Pfam" id="PF16640"/>
    </source>
</evidence>
<evidence type="ECO:0000256" key="2">
    <source>
        <dbReference type="SAM" id="Phobius"/>
    </source>
</evidence>
<dbReference type="Gene3D" id="2.60.40.10">
    <property type="entry name" value="Immunoglobulins"/>
    <property type="match status" value="3"/>
</dbReference>
<dbReference type="InterPro" id="IPR013783">
    <property type="entry name" value="Ig-like_fold"/>
</dbReference>
<dbReference type="GO" id="GO:0005975">
    <property type="term" value="P:carbohydrate metabolic process"/>
    <property type="evidence" value="ECO:0007669"/>
    <property type="project" value="UniProtKB-ARBA"/>
</dbReference>
<organism evidence="5 6">
    <name type="scientific">Asanoa hainanensis</name>
    <dbReference type="NCBI Taxonomy" id="560556"/>
    <lineage>
        <taxon>Bacteria</taxon>
        <taxon>Bacillati</taxon>
        <taxon>Actinomycetota</taxon>
        <taxon>Actinomycetes</taxon>
        <taxon>Micromonosporales</taxon>
        <taxon>Micromonosporaceae</taxon>
        <taxon>Asanoa</taxon>
    </lineage>
</organism>
<keyword evidence="2" id="KW-1133">Transmembrane helix</keyword>
<feature type="transmembrane region" description="Helical" evidence="2">
    <location>
        <begin position="502"/>
        <end position="526"/>
    </location>
</feature>
<dbReference type="EMBL" id="FZPH01000003">
    <property type="protein sequence ID" value="SNT12309.1"/>
    <property type="molecule type" value="Genomic_DNA"/>
</dbReference>
<evidence type="ECO:0000313" key="5">
    <source>
        <dbReference type="EMBL" id="SNT12309.1"/>
    </source>
</evidence>
<reference evidence="5 6" key="1">
    <citation type="submission" date="2017-06" db="EMBL/GenBank/DDBJ databases">
        <authorList>
            <person name="Kim H.J."/>
            <person name="Triplett B.A."/>
        </authorList>
    </citation>
    <scope>NUCLEOTIDE SEQUENCE [LARGE SCALE GENOMIC DNA]</scope>
    <source>
        <strain evidence="5 6">CGMCC 4.5593</strain>
    </source>
</reference>
<dbReference type="Proteomes" id="UP000198362">
    <property type="component" value="Unassembled WGS sequence"/>
</dbReference>
<feature type="compositionally biased region" description="Acidic residues" evidence="1">
    <location>
        <begin position="479"/>
        <end position="499"/>
    </location>
</feature>
<dbReference type="AlphaFoldDB" id="A0A239K3R7"/>
<keyword evidence="6" id="KW-1185">Reference proteome</keyword>
<dbReference type="RefSeq" id="WP_089246657.1">
    <property type="nucleotide sequence ID" value="NZ_FZPH01000003.1"/>
</dbReference>
<accession>A0A239K3R7</accession>
<sequence length="549" mass="56052">MHRRRLTRLVARAALLAAAVTSIAGGTLVIATSGASAASLGEVELSQTQGYVTDTPMFASAKSKACPAGFGENASLRVGPAPSGPYNNLAVSLGGGGFDQADVEFAGETAPNRSFTTAMGGVAPAEGNWVVIIECYSLTEGRNTDEFRTPIRVCGARWAVGTECPGKDLTFTTLTVSPSWSVLDDVPVTLTAAVTPAGVGGEVEFFYGVPGEAAKQSMGKVAVADGKAELTTSDIPVNESGQFHELSAVFTPIGEYQESTSNRVKLNVRQTADPMPTAVAIEVTPKNGADVGAEVTIAATIEPAGAAGKVAFSYRRGDDPTDVPIGAEVSPDQNVATTKTTELPGGKLTITATFVPGEGFGPSTTSLPDYQVGEPVKQATTVTLSPSKLSPQPENTAITLTATVGPAGTAGVVQFRSGPDPLGEPKAVAANVATLDLGTLPPGSYVFTAEFQPTDTATFATSTSAPVNFVIDAIGPETPGDDDPDGDDPGEDDPDDDDGGNLALTGAPVVGVAMVGAGLVGVGALAMTTGRRRRLLPAVPWLDRRDDDN</sequence>
<feature type="signal peptide" evidence="3">
    <location>
        <begin position="1"/>
        <end position="24"/>
    </location>
</feature>
<evidence type="ECO:0000256" key="3">
    <source>
        <dbReference type="SAM" id="SignalP"/>
    </source>
</evidence>
<dbReference type="OrthoDB" id="3327784at2"/>
<proteinExistence type="predicted"/>
<keyword evidence="2" id="KW-0812">Transmembrane</keyword>
<protein>
    <submittedName>
        <fullName evidence="5">Ig-like domain (Group 3)</fullName>
    </submittedName>
</protein>
<dbReference type="Pfam" id="PF16640">
    <property type="entry name" value="Big_3_5"/>
    <property type="match status" value="1"/>
</dbReference>
<gene>
    <name evidence="5" type="ORF">SAMN05421812_103265</name>
</gene>
<evidence type="ECO:0000256" key="1">
    <source>
        <dbReference type="SAM" id="MobiDB-lite"/>
    </source>
</evidence>